<keyword evidence="2" id="KW-1185">Reference proteome</keyword>
<name>A0A9W4R336_PSEHA</name>
<evidence type="ECO:0008006" key="3">
    <source>
        <dbReference type="Google" id="ProtNLM"/>
    </source>
</evidence>
<dbReference type="Proteomes" id="UP001152447">
    <property type="component" value="Unassembled WGS sequence"/>
</dbReference>
<gene>
    <name evidence="1" type="ORF">PSEHALCIP103_03185</name>
</gene>
<protein>
    <recommendedName>
        <fullName evidence="3">Orphan protein</fullName>
    </recommendedName>
</protein>
<sequence>MFSNLIKPKQAQNSKLSDFVLDSSSSEKKRVYNQVIERAISSQVQVVNKAPVGQR</sequence>
<comment type="caution">
    <text evidence="1">The sequence shown here is derived from an EMBL/GenBank/DDBJ whole genome shotgun (WGS) entry which is preliminary data.</text>
</comment>
<reference evidence="1" key="1">
    <citation type="submission" date="2022-07" db="EMBL/GenBank/DDBJ databases">
        <authorList>
            <person name="Criscuolo A."/>
        </authorList>
    </citation>
    <scope>NUCLEOTIDE SEQUENCE</scope>
    <source>
        <strain evidence="1">CIP103197</strain>
    </source>
</reference>
<evidence type="ECO:0000313" key="2">
    <source>
        <dbReference type="Proteomes" id="UP001152447"/>
    </source>
</evidence>
<dbReference type="AlphaFoldDB" id="A0A9W4R336"/>
<dbReference type="EMBL" id="CAMAPB010000059">
    <property type="protein sequence ID" value="CAH9064596.1"/>
    <property type="molecule type" value="Genomic_DNA"/>
</dbReference>
<dbReference type="RefSeq" id="WP_164835547.1">
    <property type="nucleotide sequence ID" value="NZ_CAMAPB010000059.1"/>
</dbReference>
<evidence type="ECO:0000313" key="1">
    <source>
        <dbReference type="EMBL" id="CAH9064596.1"/>
    </source>
</evidence>
<organism evidence="1 2">
    <name type="scientific">Pseudoalteromonas haloplanktis</name>
    <name type="common">Alteromonas haloplanktis</name>
    <dbReference type="NCBI Taxonomy" id="228"/>
    <lineage>
        <taxon>Bacteria</taxon>
        <taxon>Pseudomonadati</taxon>
        <taxon>Pseudomonadota</taxon>
        <taxon>Gammaproteobacteria</taxon>
        <taxon>Alteromonadales</taxon>
        <taxon>Pseudoalteromonadaceae</taxon>
        <taxon>Pseudoalteromonas</taxon>
    </lineage>
</organism>
<proteinExistence type="predicted"/>
<accession>A0A9W4R336</accession>